<dbReference type="EMBL" id="CAJNOO010001435">
    <property type="protein sequence ID" value="CAF1152231.1"/>
    <property type="molecule type" value="Genomic_DNA"/>
</dbReference>
<evidence type="ECO:0000313" key="2">
    <source>
        <dbReference type="Proteomes" id="UP000663882"/>
    </source>
</evidence>
<gene>
    <name evidence="1" type="ORF">RFH988_LOCUS21980</name>
</gene>
<dbReference type="Proteomes" id="UP000663882">
    <property type="component" value="Unassembled WGS sequence"/>
</dbReference>
<dbReference type="AlphaFoldDB" id="A0A814SSF8"/>
<sequence length="95" mass="10711">MQRDIFLAPKQESAIPWSGELGRYSQSEAIPTLQHASKSSQQRFVTAAPTTPKLGMLSFFDMRQGFQLKNDFVDPVVLAVFDDVSSYIFMYESAL</sequence>
<evidence type="ECO:0000313" key="1">
    <source>
        <dbReference type="EMBL" id="CAF1152231.1"/>
    </source>
</evidence>
<accession>A0A814SSF8</accession>
<comment type="caution">
    <text evidence="1">The sequence shown here is derived from an EMBL/GenBank/DDBJ whole genome shotgun (WGS) entry which is preliminary data.</text>
</comment>
<protein>
    <submittedName>
        <fullName evidence="1">Uncharacterized protein</fullName>
    </submittedName>
</protein>
<name>A0A814SSF8_9BILA</name>
<proteinExistence type="predicted"/>
<organism evidence="1 2">
    <name type="scientific">Rotaria sordida</name>
    <dbReference type="NCBI Taxonomy" id="392033"/>
    <lineage>
        <taxon>Eukaryota</taxon>
        <taxon>Metazoa</taxon>
        <taxon>Spiralia</taxon>
        <taxon>Gnathifera</taxon>
        <taxon>Rotifera</taxon>
        <taxon>Eurotatoria</taxon>
        <taxon>Bdelloidea</taxon>
        <taxon>Philodinida</taxon>
        <taxon>Philodinidae</taxon>
        <taxon>Rotaria</taxon>
    </lineage>
</organism>
<reference evidence="1" key="1">
    <citation type="submission" date="2021-02" db="EMBL/GenBank/DDBJ databases">
        <authorList>
            <person name="Nowell W R."/>
        </authorList>
    </citation>
    <scope>NUCLEOTIDE SEQUENCE</scope>
</reference>